<dbReference type="Pfam" id="PF12710">
    <property type="entry name" value="HAD"/>
    <property type="match status" value="1"/>
</dbReference>
<evidence type="ECO:0000313" key="2">
    <source>
        <dbReference type="Proteomes" id="UP000198432"/>
    </source>
</evidence>
<dbReference type="RefSeq" id="WP_089317765.1">
    <property type="nucleotide sequence ID" value="NZ_FZOQ01000002.1"/>
</dbReference>
<sequence length="210" mass="24621">MEHTGEEVRIAVFDLNGTFYNKHSKDEFFKFICAKEPSKAPYFFQMAYYEILKKLHQISKTEFKENFFNYLDHLSPGQVHAYAEEFWAQEYPANFNQALQNRFAELKKDSVQVYCATGALELYVSPLFRLYPVDGLVGTRVKYENETYKVIGKACKDEEKILRLDALFHGKPYRIVEAYSDSKEVILNEAEKAYLVEDKELVPYKEQLEA</sequence>
<name>A0A239C2F6_9BACT</name>
<evidence type="ECO:0000313" key="1">
    <source>
        <dbReference type="EMBL" id="SNS14099.1"/>
    </source>
</evidence>
<dbReference type="SUPFAM" id="SSF56784">
    <property type="entry name" value="HAD-like"/>
    <property type="match status" value="1"/>
</dbReference>
<organism evidence="1 2">
    <name type="scientific">Pontibacter ummariensis</name>
    <dbReference type="NCBI Taxonomy" id="1610492"/>
    <lineage>
        <taxon>Bacteria</taxon>
        <taxon>Pseudomonadati</taxon>
        <taxon>Bacteroidota</taxon>
        <taxon>Cytophagia</taxon>
        <taxon>Cytophagales</taxon>
        <taxon>Hymenobacteraceae</taxon>
        <taxon>Pontibacter</taxon>
    </lineage>
</organism>
<reference evidence="2" key="1">
    <citation type="submission" date="2017-06" db="EMBL/GenBank/DDBJ databases">
        <authorList>
            <person name="Varghese N."/>
            <person name="Submissions S."/>
        </authorList>
    </citation>
    <scope>NUCLEOTIDE SEQUENCE [LARGE SCALE GENOMIC DNA]</scope>
    <source>
        <strain evidence="2">NKM1</strain>
    </source>
</reference>
<keyword evidence="2" id="KW-1185">Reference proteome</keyword>
<dbReference type="Gene3D" id="3.40.50.1000">
    <property type="entry name" value="HAD superfamily/HAD-like"/>
    <property type="match status" value="1"/>
</dbReference>
<proteinExistence type="predicted"/>
<protein>
    <submittedName>
        <fullName evidence="1">Phosphoserine phosphatase</fullName>
    </submittedName>
</protein>
<dbReference type="EMBL" id="FZOQ01000002">
    <property type="protein sequence ID" value="SNS14099.1"/>
    <property type="molecule type" value="Genomic_DNA"/>
</dbReference>
<dbReference type="InterPro" id="IPR023214">
    <property type="entry name" value="HAD_sf"/>
</dbReference>
<gene>
    <name evidence="1" type="ORF">SAMN06296052_102295</name>
</gene>
<dbReference type="OrthoDB" id="9794212at2"/>
<accession>A0A239C2F6</accession>
<dbReference type="Gene3D" id="1.20.1440.100">
    <property type="entry name" value="SG protein - dephosphorylation function"/>
    <property type="match status" value="1"/>
</dbReference>
<dbReference type="Proteomes" id="UP000198432">
    <property type="component" value="Unassembled WGS sequence"/>
</dbReference>
<dbReference type="AlphaFoldDB" id="A0A239C2F6"/>
<dbReference type="InterPro" id="IPR036412">
    <property type="entry name" value="HAD-like_sf"/>
</dbReference>